<dbReference type="PANTHER" id="PTHR19818">
    <property type="entry name" value="ZINC FINGER PROTEIN ZIC AND GLI"/>
    <property type="match status" value="1"/>
</dbReference>
<dbReference type="PROSITE" id="PS00028">
    <property type="entry name" value="ZINC_FINGER_C2H2_1"/>
    <property type="match status" value="4"/>
</dbReference>
<gene>
    <name evidence="7" type="ORF">NLS_LOCUS730</name>
</gene>
<dbReference type="InterPro" id="IPR036236">
    <property type="entry name" value="Znf_C2H2_sf"/>
</dbReference>
<sequence length="341" mass="40609">MEREEDCGNSRDPMWTENLPKCPTCICCDKEKCDFKNVLLELDTDKVDFNLELVIETSGEVLENLYQGSYSEEWREFVDQYSSTDGIQEIYVKRLDDWSSPNGPRKRYQRFRDKRYICDQCGRCFTLKQNVQYHIVTYHFGNQQMNSNRGKRYVCLTCQKVYRNAEAARQHNAREHFRLPNIQIHRCSTCTRIFPNNAQLKEHISIQHLQEKPYTCDKCGSRFGRQGGLRRHLIMVHSNRRYNCTYPDCTHPGFKCSKALAAHIRSQHTKDRPFVCFECGKRFVRRNDQRVHELLHTTHEQYNCKKCGQRFRRQIYLKKHEKSCQVINDNANAYSFIRLSE</sequence>
<protein>
    <recommendedName>
        <fullName evidence="6">C2H2-type domain-containing protein</fullName>
    </recommendedName>
</protein>
<organism evidence="7 8">
    <name type="scientific">Litomosoides sigmodontis</name>
    <name type="common">Filarial nematode worm</name>
    <dbReference type="NCBI Taxonomy" id="42156"/>
    <lineage>
        <taxon>Eukaryota</taxon>
        <taxon>Metazoa</taxon>
        <taxon>Ecdysozoa</taxon>
        <taxon>Nematoda</taxon>
        <taxon>Chromadorea</taxon>
        <taxon>Rhabditida</taxon>
        <taxon>Spirurina</taxon>
        <taxon>Spiruromorpha</taxon>
        <taxon>Filarioidea</taxon>
        <taxon>Onchocercidae</taxon>
        <taxon>Litomosoides</taxon>
    </lineage>
</organism>
<dbReference type="STRING" id="42156.A0A3P6S0V2"/>
<dbReference type="GO" id="GO:0000981">
    <property type="term" value="F:DNA-binding transcription factor activity, RNA polymerase II-specific"/>
    <property type="evidence" value="ECO:0007669"/>
    <property type="project" value="TreeGrafter"/>
</dbReference>
<evidence type="ECO:0000256" key="5">
    <source>
        <dbReference type="PROSITE-ProRule" id="PRU00042"/>
    </source>
</evidence>
<evidence type="ECO:0000313" key="7">
    <source>
        <dbReference type="EMBL" id="VDK69332.1"/>
    </source>
</evidence>
<dbReference type="SMART" id="SM00355">
    <property type="entry name" value="ZnF_C2H2"/>
    <property type="match status" value="7"/>
</dbReference>
<evidence type="ECO:0000256" key="4">
    <source>
        <dbReference type="ARBA" id="ARBA00022833"/>
    </source>
</evidence>
<feature type="domain" description="C2H2-type" evidence="6">
    <location>
        <begin position="302"/>
        <end position="333"/>
    </location>
</feature>
<dbReference type="GO" id="GO:0008270">
    <property type="term" value="F:zinc ion binding"/>
    <property type="evidence" value="ECO:0007669"/>
    <property type="project" value="UniProtKB-KW"/>
</dbReference>
<evidence type="ECO:0000256" key="2">
    <source>
        <dbReference type="ARBA" id="ARBA00022737"/>
    </source>
</evidence>
<keyword evidence="3 5" id="KW-0863">Zinc-finger</keyword>
<keyword evidence="2" id="KW-0677">Repeat</keyword>
<dbReference type="GO" id="GO:0045944">
    <property type="term" value="P:positive regulation of transcription by RNA polymerase II"/>
    <property type="evidence" value="ECO:0007669"/>
    <property type="project" value="UniProtKB-ARBA"/>
</dbReference>
<dbReference type="InterPro" id="IPR050329">
    <property type="entry name" value="GLI_C2H2-zinc-finger"/>
</dbReference>
<dbReference type="PANTHER" id="PTHR19818:SF139">
    <property type="entry name" value="PAIR-RULE PROTEIN ODD-PAIRED"/>
    <property type="match status" value="1"/>
</dbReference>
<feature type="domain" description="C2H2-type" evidence="6">
    <location>
        <begin position="214"/>
        <end position="242"/>
    </location>
</feature>
<keyword evidence="1" id="KW-0479">Metal-binding</keyword>
<feature type="domain" description="C2H2-type" evidence="6">
    <location>
        <begin position="116"/>
        <end position="144"/>
    </location>
</feature>
<dbReference type="Gene3D" id="3.30.160.60">
    <property type="entry name" value="Classic Zinc Finger"/>
    <property type="match status" value="3"/>
</dbReference>
<dbReference type="AlphaFoldDB" id="A0A3P6S0V2"/>
<keyword evidence="8" id="KW-1185">Reference proteome</keyword>
<dbReference type="GO" id="GO:0000978">
    <property type="term" value="F:RNA polymerase II cis-regulatory region sequence-specific DNA binding"/>
    <property type="evidence" value="ECO:0007669"/>
    <property type="project" value="TreeGrafter"/>
</dbReference>
<proteinExistence type="predicted"/>
<evidence type="ECO:0000256" key="1">
    <source>
        <dbReference type="ARBA" id="ARBA00022723"/>
    </source>
</evidence>
<dbReference type="EMBL" id="UYRX01000020">
    <property type="protein sequence ID" value="VDK69332.1"/>
    <property type="molecule type" value="Genomic_DNA"/>
</dbReference>
<dbReference type="OMA" id="STICAHL"/>
<accession>A0A3P6S0V2</accession>
<evidence type="ECO:0000256" key="3">
    <source>
        <dbReference type="ARBA" id="ARBA00022771"/>
    </source>
</evidence>
<dbReference type="InterPro" id="IPR013087">
    <property type="entry name" value="Znf_C2H2_type"/>
</dbReference>
<reference evidence="7 8" key="1">
    <citation type="submission" date="2018-08" db="EMBL/GenBank/DDBJ databases">
        <authorList>
            <person name="Laetsch R D."/>
            <person name="Stevens L."/>
            <person name="Kumar S."/>
            <person name="Blaxter L. M."/>
        </authorList>
    </citation>
    <scope>NUCLEOTIDE SEQUENCE [LARGE SCALE GENOMIC DNA]</scope>
</reference>
<evidence type="ECO:0000313" key="8">
    <source>
        <dbReference type="Proteomes" id="UP000277928"/>
    </source>
</evidence>
<dbReference type="Pfam" id="PF00096">
    <property type="entry name" value="zf-C2H2"/>
    <property type="match status" value="5"/>
</dbReference>
<dbReference type="Proteomes" id="UP000277928">
    <property type="component" value="Unassembled WGS sequence"/>
</dbReference>
<evidence type="ECO:0000259" key="6">
    <source>
        <dbReference type="PROSITE" id="PS50157"/>
    </source>
</evidence>
<dbReference type="SUPFAM" id="SSF57667">
    <property type="entry name" value="beta-beta-alpha zinc fingers"/>
    <property type="match status" value="3"/>
</dbReference>
<feature type="domain" description="C2H2-type" evidence="6">
    <location>
        <begin position="274"/>
        <end position="301"/>
    </location>
</feature>
<dbReference type="PROSITE" id="PS50157">
    <property type="entry name" value="ZINC_FINGER_C2H2_2"/>
    <property type="match status" value="5"/>
</dbReference>
<dbReference type="FunFam" id="3.30.160.60:FF:000100">
    <property type="entry name" value="Zinc finger 45-like"/>
    <property type="match status" value="1"/>
</dbReference>
<feature type="domain" description="C2H2-type" evidence="6">
    <location>
        <begin position="185"/>
        <end position="213"/>
    </location>
</feature>
<keyword evidence="4" id="KW-0862">Zinc</keyword>
<name>A0A3P6S0V2_LITSI</name>
<dbReference type="GO" id="GO:0005634">
    <property type="term" value="C:nucleus"/>
    <property type="evidence" value="ECO:0007669"/>
    <property type="project" value="UniProtKB-ARBA"/>
</dbReference>
<dbReference type="OrthoDB" id="8114442at2759"/>